<dbReference type="STRING" id="1797263.A2397_04635"/>
<dbReference type="GO" id="GO:1990281">
    <property type="term" value="C:efflux pump complex"/>
    <property type="evidence" value="ECO:0007669"/>
    <property type="project" value="TreeGrafter"/>
</dbReference>
<evidence type="ECO:0000259" key="2">
    <source>
        <dbReference type="Pfam" id="PF25917"/>
    </source>
</evidence>
<dbReference type="InterPro" id="IPR058627">
    <property type="entry name" value="MdtA-like_C"/>
</dbReference>
<evidence type="ECO:0000259" key="4">
    <source>
        <dbReference type="Pfam" id="PF25990"/>
    </source>
</evidence>
<dbReference type="Gene3D" id="2.40.50.100">
    <property type="match status" value="1"/>
</dbReference>
<dbReference type="AlphaFoldDB" id="A0A1F4ZXF9"/>
<feature type="domain" description="Multidrug resistance protein MdtA-like C-terminal permuted SH3" evidence="3">
    <location>
        <begin position="329"/>
        <end position="385"/>
    </location>
</feature>
<dbReference type="PANTHER" id="PTHR30469">
    <property type="entry name" value="MULTIDRUG RESISTANCE PROTEIN MDTA"/>
    <property type="match status" value="1"/>
</dbReference>
<organism evidence="5 6">
    <name type="scientific">Candidatus Amesbacteria bacterium RIFOXYB1_FULL_44_23</name>
    <dbReference type="NCBI Taxonomy" id="1797263"/>
    <lineage>
        <taxon>Bacteria</taxon>
        <taxon>Candidatus Amesiibacteriota</taxon>
    </lineage>
</organism>
<dbReference type="Pfam" id="PF25917">
    <property type="entry name" value="BSH_RND"/>
    <property type="match status" value="1"/>
</dbReference>
<dbReference type="InterPro" id="IPR058636">
    <property type="entry name" value="Beta-barrel_YknX"/>
</dbReference>
<dbReference type="InterPro" id="IPR058625">
    <property type="entry name" value="MdtA-like_BSH"/>
</dbReference>
<keyword evidence="1" id="KW-0813">Transport</keyword>
<dbReference type="Gene3D" id="2.40.420.20">
    <property type="match status" value="1"/>
</dbReference>
<dbReference type="Gene3D" id="2.40.30.170">
    <property type="match status" value="1"/>
</dbReference>
<name>A0A1F4ZXF9_9BACT</name>
<dbReference type="SUPFAM" id="SSF111369">
    <property type="entry name" value="HlyD-like secretion proteins"/>
    <property type="match status" value="1"/>
</dbReference>
<feature type="domain" description="YknX-like beta-barrel" evidence="4">
    <location>
        <begin position="246"/>
        <end position="319"/>
    </location>
</feature>
<feature type="domain" description="Multidrug resistance protein MdtA-like barrel-sandwich hybrid" evidence="2">
    <location>
        <begin position="67"/>
        <end position="227"/>
    </location>
</feature>
<gene>
    <name evidence="5" type="ORF">A2397_04635</name>
</gene>
<sequence>MGIFSKFTKLPLKPKLIIILVIAAAGWFAYSKFSQSQNSQPQYQTSVAETGVLVEAISASGQVSAANNASVSTQASGVVKKVFVQNGQAVKAGDKIAELELDLDGKYRSTQAWSSYQSAKNNFESAKATLLSLNSSMWSANQKFINDAVARNLTVDNPAYIMQSSDWLSAEAKYQIQQAAVSQAQNSASSAWLNYQQSSPIVYSPISGTVTGLSLQPGTVLTAQSSTSGSATSQKIASVKTNAPAQIQVNITEMDISKIKIGAKATLTLDAFVDKTYTGKVISVDTIGSVNSGVTSYPAVIGLDTEDPQILPNMAATANIIVNVYPESVLVPSSAVITSNGETVVRLLKNNKVELSPVEVLGTGDSQTAISSGVSAGDVVVTSVITSTNSTRSSQGSTSVFGGMSGGRGFVISR</sequence>
<evidence type="ECO:0000256" key="1">
    <source>
        <dbReference type="ARBA" id="ARBA00022448"/>
    </source>
</evidence>
<dbReference type="Pfam" id="PF25990">
    <property type="entry name" value="Beta-barrel_YknX"/>
    <property type="match status" value="1"/>
</dbReference>
<evidence type="ECO:0000259" key="3">
    <source>
        <dbReference type="Pfam" id="PF25967"/>
    </source>
</evidence>
<dbReference type="Pfam" id="PF25967">
    <property type="entry name" value="RND-MFP_C"/>
    <property type="match status" value="1"/>
</dbReference>
<dbReference type="EMBL" id="MEXR01000014">
    <property type="protein sequence ID" value="OGD10094.1"/>
    <property type="molecule type" value="Genomic_DNA"/>
</dbReference>
<dbReference type="Proteomes" id="UP000176424">
    <property type="component" value="Unassembled WGS sequence"/>
</dbReference>
<evidence type="ECO:0000313" key="5">
    <source>
        <dbReference type="EMBL" id="OGD10094.1"/>
    </source>
</evidence>
<protein>
    <submittedName>
        <fullName evidence="5">Uncharacterized protein</fullName>
    </submittedName>
</protein>
<dbReference type="PANTHER" id="PTHR30469:SF33">
    <property type="entry name" value="SLR1207 PROTEIN"/>
    <property type="match status" value="1"/>
</dbReference>
<evidence type="ECO:0000313" key="6">
    <source>
        <dbReference type="Proteomes" id="UP000176424"/>
    </source>
</evidence>
<dbReference type="GO" id="GO:0015562">
    <property type="term" value="F:efflux transmembrane transporter activity"/>
    <property type="evidence" value="ECO:0007669"/>
    <property type="project" value="TreeGrafter"/>
</dbReference>
<proteinExistence type="predicted"/>
<accession>A0A1F4ZXF9</accession>
<comment type="caution">
    <text evidence="5">The sequence shown here is derived from an EMBL/GenBank/DDBJ whole genome shotgun (WGS) entry which is preliminary data.</text>
</comment>
<reference evidence="5 6" key="1">
    <citation type="journal article" date="2016" name="Nat. Commun.">
        <title>Thousands of microbial genomes shed light on interconnected biogeochemical processes in an aquifer system.</title>
        <authorList>
            <person name="Anantharaman K."/>
            <person name="Brown C.T."/>
            <person name="Hug L.A."/>
            <person name="Sharon I."/>
            <person name="Castelle C.J."/>
            <person name="Probst A.J."/>
            <person name="Thomas B.C."/>
            <person name="Singh A."/>
            <person name="Wilkins M.J."/>
            <person name="Karaoz U."/>
            <person name="Brodie E.L."/>
            <person name="Williams K.H."/>
            <person name="Hubbard S.S."/>
            <person name="Banfield J.F."/>
        </authorList>
    </citation>
    <scope>NUCLEOTIDE SEQUENCE [LARGE SCALE GENOMIC DNA]</scope>
</reference>